<dbReference type="PANTHER" id="PTHR39173:SF1">
    <property type="entry name" value="ACETYLTRANSFERASE"/>
    <property type="match status" value="1"/>
</dbReference>
<dbReference type="RefSeq" id="WP_149687979.1">
    <property type="nucleotide sequence ID" value="NZ_SDPQ02000001.1"/>
</dbReference>
<dbReference type="Pfam" id="PF13302">
    <property type="entry name" value="Acetyltransf_3"/>
    <property type="match status" value="1"/>
</dbReference>
<dbReference type="Proteomes" id="UP000380867">
    <property type="component" value="Unassembled WGS sequence"/>
</dbReference>
<dbReference type="OrthoDB" id="9797989at2"/>
<dbReference type="PROSITE" id="PS51186">
    <property type="entry name" value="GNAT"/>
    <property type="match status" value="1"/>
</dbReference>
<dbReference type="PANTHER" id="PTHR39173">
    <property type="entry name" value="ACETYLTRANSFERASE"/>
    <property type="match status" value="1"/>
</dbReference>
<dbReference type="InterPro" id="IPR016181">
    <property type="entry name" value="Acyl_CoA_acyltransferase"/>
</dbReference>
<evidence type="ECO:0000259" key="1">
    <source>
        <dbReference type="PROSITE" id="PS51186"/>
    </source>
</evidence>
<dbReference type="GO" id="GO:0016747">
    <property type="term" value="F:acyltransferase activity, transferring groups other than amino-acyl groups"/>
    <property type="evidence" value="ECO:0007669"/>
    <property type="project" value="InterPro"/>
</dbReference>
<dbReference type="SUPFAM" id="SSF55729">
    <property type="entry name" value="Acyl-CoA N-acyltransferases (Nat)"/>
    <property type="match status" value="1"/>
</dbReference>
<comment type="caution">
    <text evidence="2">The sequence shown here is derived from an EMBL/GenBank/DDBJ whole genome shotgun (WGS) entry which is preliminary data.</text>
</comment>
<dbReference type="InterPro" id="IPR000182">
    <property type="entry name" value="GNAT_dom"/>
</dbReference>
<sequence length="168" mass="18399">MNLVLRRLALSDEADTVAAVAEMAAEGGHWSYRYRPDLPWPAYVDLVHGWEVGRDLPGDFVANADLVADVDGVVVGRSSLRFELNEFLRTLGGHIGYAVRPQFRGRGRATEILRQSVDLLRARGISPALVTCDDDNVASAKVIEANGVVLEAVVPGVADMPKRRYWVS</sequence>
<dbReference type="Gene3D" id="3.40.630.30">
    <property type="match status" value="1"/>
</dbReference>
<organism evidence="2 3">
    <name type="scientific">Aeromicrobium ginsengisoli</name>
    <dbReference type="NCBI Taxonomy" id="363867"/>
    <lineage>
        <taxon>Bacteria</taxon>
        <taxon>Bacillati</taxon>
        <taxon>Actinomycetota</taxon>
        <taxon>Actinomycetes</taxon>
        <taxon>Propionibacteriales</taxon>
        <taxon>Nocardioidaceae</taxon>
        <taxon>Aeromicrobium</taxon>
    </lineage>
</organism>
<evidence type="ECO:0000313" key="3">
    <source>
        <dbReference type="Proteomes" id="UP000380867"/>
    </source>
</evidence>
<evidence type="ECO:0000313" key="2">
    <source>
        <dbReference type="EMBL" id="KAA1399865.1"/>
    </source>
</evidence>
<protein>
    <submittedName>
        <fullName evidence="2">GNAT family N-acetyltransferase</fullName>
    </submittedName>
</protein>
<dbReference type="AlphaFoldDB" id="A0A5M4FJT3"/>
<proteinExistence type="predicted"/>
<accession>A0A5M4FJT3</accession>
<name>A0A5M4FJT3_9ACTN</name>
<reference evidence="2" key="1">
    <citation type="submission" date="2019-09" db="EMBL/GenBank/DDBJ databases">
        <authorList>
            <person name="Li J."/>
        </authorList>
    </citation>
    <scope>NUCLEOTIDE SEQUENCE [LARGE SCALE GENOMIC DNA]</scope>
    <source>
        <strain evidence="2">JCM 14732</strain>
    </source>
</reference>
<dbReference type="EMBL" id="SDPQ02000001">
    <property type="protein sequence ID" value="KAA1399865.1"/>
    <property type="molecule type" value="Genomic_DNA"/>
</dbReference>
<gene>
    <name evidence="2" type="ORF">ESP70_003675</name>
</gene>
<feature type="domain" description="N-acetyltransferase" evidence="1">
    <location>
        <begin position="3"/>
        <end position="165"/>
    </location>
</feature>
<keyword evidence="3" id="KW-1185">Reference proteome</keyword>